<evidence type="ECO:0000256" key="1">
    <source>
        <dbReference type="ARBA" id="ARBA00000553"/>
    </source>
</evidence>
<dbReference type="NCBIfam" id="TIGR00726">
    <property type="entry name" value="peptidoglycan editing factor PgeF"/>
    <property type="match status" value="1"/>
</dbReference>
<evidence type="ECO:0000256" key="2">
    <source>
        <dbReference type="ARBA" id="ARBA00007353"/>
    </source>
</evidence>
<evidence type="ECO:0000256" key="8">
    <source>
        <dbReference type="ARBA" id="ARBA00048968"/>
    </source>
</evidence>
<evidence type="ECO:0000256" key="9">
    <source>
        <dbReference type="ARBA" id="ARBA00049893"/>
    </source>
</evidence>
<gene>
    <name evidence="11" type="primary">pgeF</name>
    <name evidence="11" type="ORF">DIC66_02255</name>
</gene>
<dbReference type="Gene3D" id="3.60.140.10">
    <property type="entry name" value="CNF1/YfiH-like putative cysteine hydrolases"/>
    <property type="match status" value="1"/>
</dbReference>
<evidence type="ECO:0000313" key="12">
    <source>
        <dbReference type="Proteomes" id="UP000260665"/>
    </source>
</evidence>
<evidence type="ECO:0000313" key="11">
    <source>
        <dbReference type="EMBL" id="RFO98723.1"/>
    </source>
</evidence>
<comment type="similarity">
    <text evidence="2 10">Belongs to the purine nucleoside phosphorylase YfiH/LACC1 family.</text>
</comment>
<evidence type="ECO:0000256" key="3">
    <source>
        <dbReference type="ARBA" id="ARBA00022679"/>
    </source>
</evidence>
<dbReference type="OrthoDB" id="4279at2"/>
<comment type="catalytic activity">
    <reaction evidence="1">
        <text>inosine + phosphate = alpha-D-ribose 1-phosphate + hypoxanthine</text>
        <dbReference type="Rhea" id="RHEA:27646"/>
        <dbReference type="ChEBI" id="CHEBI:17368"/>
        <dbReference type="ChEBI" id="CHEBI:17596"/>
        <dbReference type="ChEBI" id="CHEBI:43474"/>
        <dbReference type="ChEBI" id="CHEBI:57720"/>
        <dbReference type="EC" id="2.4.2.1"/>
    </reaction>
    <physiologicalReaction direction="left-to-right" evidence="1">
        <dbReference type="Rhea" id="RHEA:27647"/>
    </physiologicalReaction>
</comment>
<reference evidence="11 12" key="1">
    <citation type="submission" date="2018-05" db="EMBL/GenBank/DDBJ databases">
        <title>Rhodoferax soyangensis sp.nov., isolated from an oligotrophic freshwater lake.</title>
        <authorList>
            <person name="Park M."/>
        </authorList>
    </citation>
    <scope>NUCLEOTIDE SEQUENCE [LARGE SCALE GENOMIC DNA]</scope>
    <source>
        <strain evidence="11 12">IMCC26218</strain>
    </source>
</reference>
<dbReference type="RefSeq" id="WP_117173592.1">
    <property type="nucleotide sequence ID" value="NZ_QFZK01000001.1"/>
</dbReference>
<comment type="caution">
    <text evidence="11">The sequence shown here is derived from an EMBL/GenBank/DDBJ whole genome shotgun (WGS) entry which is preliminary data.</text>
</comment>
<evidence type="ECO:0000256" key="4">
    <source>
        <dbReference type="ARBA" id="ARBA00022723"/>
    </source>
</evidence>
<evidence type="ECO:0000256" key="7">
    <source>
        <dbReference type="ARBA" id="ARBA00047989"/>
    </source>
</evidence>
<dbReference type="CDD" id="cd16833">
    <property type="entry name" value="YfiH"/>
    <property type="match status" value="1"/>
</dbReference>
<dbReference type="GO" id="GO:0005507">
    <property type="term" value="F:copper ion binding"/>
    <property type="evidence" value="ECO:0007669"/>
    <property type="project" value="TreeGrafter"/>
</dbReference>
<keyword evidence="3" id="KW-0808">Transferase</keyword>
<accession>A0A3E1RHK0</accession>
<comment type="catalytic activity">
    <reaction evidence="9">
        <text>S-methyl-5'-thioadenosine + phosphate = 5-(methylsulfanyl)-alpha-D-ribose 1-phosphate + adenine</text>
        <dbReference type="Rhea" id="RHEA:11852"/>
        <dbReference type="ChEBI" id="CHEBI:16708"/>
        <dbReference type="ChEBI" id="CHEBI:17509"/>
        <dbReference type="ChEBI" id="CHEBI:43474"/>
        <dbReference type="ChEBI" id="CHEBI:58533"/>
        <dbReference type="EC" id="2.4.2.28"/>
    </reaction>
    <physiologicalReaction direction="left-to-right" evidence="9">
        <dbReference type="Rhea" id="RHEA:11853"/>
    </physiologicalReaction>
</comment>
<dbReference type="GO" id="GO:0017061">
    <property type="term" value="F:S-methyl-5-thioadenosine phosphorylase activity"/>
    <property type="evidence" value="ECO:0007669"/>
    <property type="project" value="UniProtKB-EC"/>
</dbReference>
<evidence type="ECO:0000256" key="5">
    <source>
        <dbReference type="ARBA" id="ARBA00022801"/>
    </source>
</evidence>
<keyword evidence="4" id="KW-0479">Metal-binding</keyword>
<comment type="catalytic activity">
    <reaction evidence="8">
        <text>adenosine + phosphate = alpha-D-ribose 1-phosphate + adenine</text>
        <dbReference type="Rhea" id="RHEA:27642"/>
        <dbReference type="ChEBI" id="CHEBI:16335"/>
        <dbReference type="ChEBI" id="CHEBI:16708"/>
        <dbReference type="ChEBI" id="CHEBI:43474"/>
        <dbReference type="ChEBI" id="CHEBI:57720"/>
        <dbReference type="EC" id="2.4.2.1"/>
    </reaction>
    <physiologicalReaction direction="left-to-right" evidence="8">
        <dbReference type="Rhea" id="RHEA:27643"/>
    </physiologicalReaction>
</comment>
<comment type="catalytic activity">
    <reaction evidence="7">
        <text>adenosine + H2O + H(+) = inosine + NH4(+)</text>
        <dbReference type="Rhea" id="RHEA:24408"/>
        <dbReference type="ChEBI" id="CHEBI:15377"/>
        <dbReference type="ChEBI" id="CHEBI:15378"/>
        <dbReference type="ChEBI" id="CHEBI:16335"/>
        <dbReference type="ChEBI" id="CHEBI:17596"/>
        <dbReference type="ChEBI" id="CHEBI:28938"/>
        <dbReference type="EC" id="3.5.4.4"/>
    </reaction>
    <physiologicalReaction direction="left-to-right" evidence="7">
        <dbReference type="Rhea" id="RHEA:24409"/>
    </physiologicalReaction>
</comment>
<name>A0A3E1RHK0_9BURK</name>
<keyword evidence="12" id="KW-1185">Reference proteome</keyword>
<keyword evidence="5" id="KW-0378">Hydrolase</keyword>
<dbReference type="InterPro" id="IPR011324">
    <property type="entry name" value="Cytotoxic_necrot_fac-like_cat"/>
</dbReference>
<protein>
    <recommendedName>
        <fullName evidence="10">Purine nucleoside phosphorylase</fullName>
    </recommendedName>
</protein>
<sequence>MQTHDVDCLLPDWPAPAGVRALFSCRDGGTSVGRYAGLNLGMHVGDDPATVQSNRARLQARLGVPAVFLDQVHGTDMVEVAAGSPDAMPADGAYAVQSDVACTVMVADCLPVLFCDTQGRQVAAAHAGWRGLLGLQGRGVLEAAVGSFGDDRRMASGDSPNESLMAWLGPCIGPQAFEVGDEVRAAFVAQSADAAACFAPFASGKWLADLPALARQRLQALGVTGIYGNDGSQSWCTVANPSRFFSHRRDGVSGRMAACIWRVS</sequence>
<dbReference type="EMBL" id="QFZK01000001">
    <property type="protein sequence ID" value="RFO98723.1"/>
    <property type="molecule type" value="Genomic_DNA"/>
</dbReference>
<dbReference type="InterPro" id="IPR003730">
    <property type="entry name" value="Cu_polyphenol_OxRdtase"/>
</dbReference>
<evidence type="ECO:0000256" key="6">
    <source>
        <dbReference type="ARBA" id="ARBA00022833"/>
    </source>
</evidence>
<dbReference type="GO" id="GO:0016787">
    <property type="term" value="F:hydrolase activity"/>
    <property type="evidence" value="ECO:0007669"/>
    <property type="project" value="UniProtKB-KW"/>
</dbReference>
<proteinExistence type="inferred from homology"/>
<dbReference type="AlphaFoldDB" id="A0A3E1RHK0"/>
<dbReference type="PANTHER" id="PTHR30616">
    <property type="entry name" value="UNCHARACTERIZED PROTEIN YFIH"/>
    <property type="match status" value="1"/>
</dbReference>
<organism evidence="11 12">
    <name type="scientific">Rhodoferax lacus</name>
    <dbReference type="NCBI Taxonomy" id="2184758"/>
    <lineage>
        <taxon>Bacteria</taxon>
        <taxon>Pseudomonadati</taxon>
        <taxon>Pseudomonadota</taxon>
        <taxon>Betaproteobacteria</taxon>
        <taxon>Burkholderiales</taxon>
        <taxon>Comamonadaceae</taxon>
        <taxon>Rhodoferax</taxon>
    </lineage>
</organism>
<dbReference type="Pfam" id="PF02578">
    <property type="entry name" value="Cu-oxidase_4"/>
    <property type="match status" value="1"/>
</dbReference>
<dbReference type="InterPro" id="IPR038371">
    <property type="entry name" value="Cu_polyphenol_OxRdtase_sf"/>
</dbReference>
<evidence type="ECO:0000256" key="10">
    <source>
        <dbReference type="RuleBase" id="RU361274"/>
    </source>
</evidence>
<keyword evidence="6" id="KW-0862">Zinc</keyword>
<dbReference type="SUPFAM" id="SSF64438">
    <property type="entry name" value="CNF1/YfiH-like putative cysteine hydrolases"/>
    <property type="match status" value="1"/>
</dbReference>
<dbReference type="PANTHER" id="PTHR30616:SF2">
    <property type="entry name" value="PURINE NUCLEOSIDE PHOSPHORYLASE LACC1"/>
    <property type="match status" value="1"/>
</dbReference>
<dbReference type="Proteomes" id="UP000260665">
    <property type="component" value="Unassembled WGS sequence"/>
</dbReference>